<reference evidence="1" key="2">
    <citation type="submission" date="2021-02" db="EMBL/GenBank/DDBJ databases">
        <authorList>
            <person name="Merkel A.Y."/>
        </authorList>
    </citation>
    <scope>NUCLEOTIDE SEQUENCE</scope>
    <source>
        <strain evidence="1">T05b</strain>
    </source>
</reference>
<keyword evidence="2" id="KW-1185">Reference proteome</keyword>
<accession>A0ABS2WS68</accession>
<reference evidence="1" key="1">
    <citation type="submission" date="2021-02" db="EMBL/GenBank/DDBJ databases">
        <title>Sulfurospirillum tamanensis sp. nov.</title>
        <authorList>
            <person name="Frolova A."/>
            <person name="Merkel A."/>
            <person name="Slobodkin A."/>
        </authorList>
    </citation>
    <scope>NUCLEOTIDE SEQUENCE</scope>
    <source>
        <strain evidence="1">T05b</strain>
    </source>
</reference>
<dbReference type="EMBL" id="JAFHKK010000013">
    <property type="protein sequence ID" value="MBN2964512.1"/>
    <property type="molecule type" value="Genomic_DNA"/>
</dbReference>
<comment type="caution">
    <text evidence="1">The sequence shown here is derived from an EMBL/GenBank/DDBJ whole genome shotgun (WGS) entry which is preliminary data.</text>
</comment>
<protein>
    <recommendedName>
        <fullName evidence="3">Bro-N domain-containing protein</fullName>
    </recommendedName>
</protein>
<dbReference type="RefSeq" id="WP_205459063.1">
    <property type="nucleotide sequence ID" value="NZ_JAFHKK010000013.1"/>
</dbReference>
<dbReference type="Proteomes" id="UP000703590">
    <property type="component" value="Unassembled WGS sequence"/>
</dbReference>
<name>A0ABS2WS68_9BACT</name>
<proteinExistence type="predicted"/>
<sequence length="241" mass="27919">MNLAQSLTRALKHHHTIHFNAALPISIEVLEKVGYGRYRLKVGHKEMTTKSHKELEARARYWGNFTESKEGILTISHLRPKPRVLQSDEHLLEMESFGFLTLLLESKEPSLVLKQWLLNELYHAQSKVFFHTLTSMLLALHEGIVHLPLRIEGRQFLLQWREYKSLNDTLIDFYLAYENLGALRGTLNPMKHTLSLETLFERTALFLSHHTSTLPYAITFSLNDTLEPLWEGTHALLDVRG</sequence>
<evidence type="ECO:0000313" key="2">
    <source>
        <dbReference type="Proteomes" id="UP000703590"/>
    </source>
</evidence>
<evidence type="ECO:0000313" key="1">
    <source>
        <dbReference type="EMBL" id="MBN2964512.1"/>
    </source>
</evidence>
<gene>
    <name evidence="1" type="ORF">JWV37_06950</name>
</gene>
<evidence type="ECO:0008006" key="3">
    <source>
        <dbReference type="Google" id="ProtNLM"/>
    </source>
</evidence>
<organism evidence="1 2">
    <name type="scientific">Sulfurospirillum tamanense</name>
    <dbReference type="NCBI Taxonomy" id="2813362"/>
    <lineage>
        <taxon>Bacteria</taxon>
        <taxon>Pseudomonadati</taxon>
        <taxon>Campylobacterota</taxon>
        <taxon>Epsilonproteobacteria</taxon>
        <taxon>Campylobacterales</taxon>
        <taxon>Sulfurospirillaceae</taxon>
        <taxon>Sulfurospirillum</taxon>
    </lineage>
</organism>